<feature type="transmembrane region" description="Helical" evidence="6">
    <location>
        <begin position="352"/>
        <end position="371"/>
    </location>
</feature>
<feature type="domain" description="Ion transport" evidence="7">
    <location>
        <begin position="144"/>
        <end position="380"/>
    </location>
</feature>
<feature type="domain" description="TRPM tetramerisation" evidence="8">
    <location>
        <begin position="473"/>
        <end position="521"/>
    </location>
</feature>
<reference evidence="9" key="1">
    <citation type="submission" date="2021-02" db="EMBL/GenBank/DDBJ databases">
        <authorList>
            <person name="Nowell W R."/>
        </authorList>
    </citation>
    <scope>NUCLEOTIDE SEQUENCE</scope>
</reference>
<evidence type="ECO:0000256" key="6">
    <source>
        <dbReference type="SAM" id="Phobius"/>
    </source>
</evidence>
<dbReference type="PANTHER" id="PTHR13800">
    <property type="entry name" value="TRANSIENT RECEPTOR POTENTIAL CATION CHANNEL, SUBFAMILY M, MEMBER 6"/>
    <property type="match status" value="1"/>
</dbReference>
<comment type="subcellular location">
    <subcellularLocation>
        <location evidence="1">Membrane</location>
        <topology evidence="1">Multi-pass membrane protein</topology>
    </subcellularLocation>
</comment>
<feature type="transmembrane region" description="Helical" evidence="6">
    <location>
        <begin position="207"/>
        <end position="225"/>
    </location>
</feature>
<feature type="transmembrane region" description="Helical" evidence="6">
    <location>
        <begin position="723"/>
        <end position="744"/>
    </location>
</feature>
<feature type="transmembrane region" description="Helical" evidence="6">
    <location>
        <begin position="756"/>
        <end position="780"/>
    </location>
</feature>
<feature type="transmembrane region" description="Helical" evidence="6">
    <location>
        <begin position="922"/>
        <end position="940"/>
    </location>
</feature>
<evidence type="ECO:0000259" key="8">
    <source>
        <dbReference type="Pfam" id="PF16519"/>
    </source>
</evidence>
<feature type="transmembrane region" description="Helical" evidence="6">
    <location>
        <begin position="666"/>
        <end position="687"/>
    </location>
</feature>
<dbReference type="EMBL" id="CAJOBH010006407">
    <property type="protein sequence ID" value="CAF4055303.1"/>
    <property type="molecule type" value="Genomic_DNA"/>
</dbReference>
<gene>
    <name evidence="9" type="ORF">BYL167_LOCUS16652</name>
</gene>
<feature type="transmembrane region" description="Helical" evidence="6">
    <location>
        <begin position="952"/>
        <end position="973"/>
    </location>
</feature>
<dbReference type="Gene3D" id="1.20.5.1010">
    <property type="entry name" value="TRPM, tetramerisation domain"/>
    <property type="match status" value="1"/>
</dbReference>
<dbReference type="Pfam" id="PF00520">
    <property type="entry name" value="Ion_trans"/>
    <property type="match status" value="1"/>
</dbReference>
<evidence type="ECO:0000313" key="9">
    <source>
        <dbReference type="EMBL" id="CAF4055303.1"/>
    </source>
</evidence>
<dbReference type="GO" id="GO:0030001">
    <property type="term" value="P:metal ion transport"/>
    <property type="evidence" value="ECO:0007669"/>
    <property type="project" value="TreeGrafter"/>
</dbReference>
<accession>A0A8S2PHI1</accession>
<dbReference type="GO" id="GO:0051262">
    <property type="term" value="P:protein tetramerization"/>
    <property type="evidence" value="ECO:0007669"/>
    <property type="project" value="InterPro"/>
</dbReference>
<dbReference type="InterPro" id="IPR005821">
    <property type="entry name" value="Ion_trans_dom"/>
</dbReference>
<feature type="transmembrane region" description="Helical" evidence="6">
    <location>
        <begin position="237"/>
        <end position="254"/>
    </location>
</feature>
<dbReference type="PANTHER" id="PTHR13800:SF1">
    <property type="entry name" value="TRANSIENT RECEPTOR POTENTIAL CATION CHANNEL TRPM"/>
    <property type="match status" value="1"/>
</dbReference>
<evidence type="ECO:0000256" key="3">
    <source>
        <dbReference type="ARBA" id="ARBA00022989"/>
    </source>
</evidence>
<keyword evidence="4 6" id="KW-0472">Membrane</keyword>
<dbReference type="GO" id="GO:0005886">
    <property type="term" value="C:plasma membrane"/>
    <property type="evidence" value="ECO:0007669"/>
    <property type="project" value="TreeGrafter"/>
</dbReference>
<dbReference type="Proteomes" id="UP000681967">
    <property type="component" value="Unassembled WGS sequence"/>
</dbReference>
<evidence type="ECO:0000259" key="7">
    <source>
        <dbReference type="Pfam" id="PF00520"/>
    </source>
</evidence>
<feature type="region of interest" description="Disordered" evidence="5">
    <location>
        <begin position="24"/>
        <end position="51"/>
    </location>
</feature>
<comment type="caution">
    <text evidence="9">The sequence shown here is derived from an EMBL/GenBank/DDBJ whole genome shotgun (WGS) entry which is preliminary data.</text>
</comment>
<dbReference type="InterPro" id="IPR032415">
    <property type="entry name" value="TRPM_tetra"/>
</dbReference>
<feature type="transmembrane region" description="Helical" evidence="6">
    <location>
        <begin position="274"/>
        <end position="295"/>
    </location>
</feature>
<dbReference type="InterPro" id="IPR050927">
    <property type="entry name" value="TRPM"/>
</dbReference>
<organism evidence="9 10">
    <name type="scientific">Rotaria magnacalcarata</name>
    <dbReference type="NCBI Taxonomy" id="392030"/>
    <lineage>
        <taxon>Eukaryota</taxon>
        <taxon>Metazoa</taxon>
        <taxon>Spiralia</taxon>
        <taxon>Gnathifera</taxon>
        <taxon>Rotifera</taxon>
        <taxon>Eurotatoria</taxon>
        <taxon>Bdelloidea</taxon>
        <taxon>Philodinida</taxon>
        <taxon>Philodinidae</taxon>
        <taxon>Rotaria</taxon>
    </lineage>
</organism>
<evidence type="ECO:0000313" key="10">
    <source>
        <dbReference type="Proteomes" id="UP000681967"/>
    </source>
</evidence>
<evidence type="ECO:0000256" key="2">
    <source>
        <dbReference type="ARBA" id="ARBA00022692"/>
    </source>
</evidence>
<evidence type="ECO:0000256" key="4">
    <source>
        <dbReference type="ARBA" id="ARBA00023136"/>
    </source>
</evidence>
<feature type="transmembrane region" description="Helical" evidence="6">
    <location>
        <begin position="402"/>
        <end position="420"/>
    </location>
</feature>
<keyword evidence="2 6" id="KW-0812">Transmembrane</keyword>
<dbReference type="AlphaFoldDB" id="A0A8S2PHI1"/>
<keyword evidence="3 6" id="KW-1133">Transmembrane helix</keyword>
<feature type="transmembrane region" description="Helical" evidence="6">
    <location>
        <begin position="786"/>
        <end position="808"/>
    </location>
</feature>
<dbReference type="Pfam" id="PF16519">
    <property type="entry name" value="TRPM_tetra"/>
    <property type="match status" value="1"/>
</dbReference>
<feature type="transmembrane region" description="Helical" evidence="6">
    <location>
        <begin position="140"/>
        <end position="159"/>
    </location>
</feature>
<dbReference type="InterPro" id="IPR037162">
    <property type="entry name" value="TRPM_tetra_sf"/>
</dbReference>
<sequence>DNDTENYYSGTLVNEYVHQELLDESENRNSSKLNNNNNNNNTSVEIAFDNKNNDSESIEMVTPNKSMMNRTHASLANFKQNLSTSVQQSDDINDISVETTKKVDELPIPNETLPEKILASSTIPKTQRFYEFYNAPITKFWYNAIFYVFFLFLFTYMVLVRTPARPSIPEYIVTVYLATSAIDTIREICTGSSPRFIRRLTLYFSDFVHICDSFAMLAYGIGFILRFNPNTLYIGRLLYCLDVSYWWIHLLTYISVHKSLGPYIHIAAQNLIDLFNFIIIILIVLVSFGVSRQAIKFPNESWSWRSVKEIFLEPYFMIYGEVYAGSIDPPCLESEPDAPQCMPFHWVTPITMTAYLIFCNILLLSILIATFNNTYIRISKSSDQVWKYHRYYIVLKYESKPMLPPPLIFISHIFILLKIIRRYCRGKKFKVDHGLKLFLSEKEVAEIHDFEEEQIDEYFAMKDREKKNTTADQIALTSERVDTTVLRIDDIYQRENQNRAVLQNLDWRLQRLEDLNMNTHDLIQTILSNQSFDERNRSYRLHHRESSIDDDIRDRQQEKRRRRSSLTGYEINYFKKRNVPRSSTMIINRMPNLKVALSTHDELSPSKKSNQIQRRSTMHRLDSLASNDSNINRIQSHEYTSVTDVNNIKQSFTIVMASIRPKITVILAYIIMGLTLSAIALVVLSIGTNHWIHTIQMRAGLWKLCHLQPIACFHSILCTPAALSLIGLFLIVIGLIVTIIFYIVEWNVSSSVRPISLISVFSLGFGTFFLVISFVTFSHIAAQFCYSYYLLIVAHLFSMTAAIVASYLEGRRNALVSASITIISLRMSGTHPLPIKELHSNSPAFDMSSKSFNKQNSALSTTILLRSDSSSSLNDSGQQLVNKRVVNSCLWSTVIFSINFVSSILVINLAKWIYVKHHFPNLTLTTINFFVTFLLLLGCMQAKLFTYVKLPIFNMIPVSICFGGFIAFSNLSLQYNTVGTYQLIKLQVTP</sequence>
<dbReference type="GO" id="GO:0005261">
    <property type="term" value="F:monoatomic cation channel activity"/>
    <property type="evidence" value="ECO:0007669"/>
    <property type="project" value="TreeGrafter"/>
</dbReference>
<proteinExistence type="predicted"/>
<feature type="transmembrane region" description="Helical" evidence="6">
    <location>
        <begin position="889"/>
        <end position="910"/>
    </location>
</feature>
<feature type="non-terminal residue" evidence="9">
    <location>
        <position position="1"/>
    </location>
</feature>
<evidence type="ECO:0000256" key="5">
    <source>
        <dbReference type="SAM" id="MobiDB-lite"/>
    </source>
</evidence>
<evidence type="ECO:0000256" key="1">
    <source>
        <dbReference type="ARBA" id="ARBA00004141"/>
    </source>
</evidence>
<feature type="non-terminal residue" evidence="9">
    <location>
        <position position="990"/>
    </location>
</feature>
<name>A0A8S2PHI1_9BILA</name>
<protein>
    <submittedName>
        <fullName evidence="9">Uncharacterized protein</fullName>
    </submittedName>
</protein>